<organism evidence="2 3">
    <name type="scientific">Reinekea blandensis MED297</name>
    <dbReference type="NCBI Taxonomy" id="314283"/>
    <lineage>
        <taxon>Bacteria</taxon>
        <taxon>Pseudomonadati</taxon>
        <taxon>Pseudomonadota</taxon>
        <taxon>Gammaproteobacteria</taxon>
        <taxon>Oceanospirillales</taxon>
        <taxon>Saccharospirillaceae</taxon>
        <taxon>Reinekea</taxon>
    </lineage>
</organism>
<keyword evidence="3" id="KW-1185">Reference proteome</keyword>
<dbReference type="HOGENOM" id="CLU_165255_1_1_6"/>
<gene>
    <name evidence="2" type="ORF">MED297_13877</name>
</gene>
<dbReference type="SUPFAM" id="SSF64307">
    <property type="entry name" value="SirA-like"/>
    <property type="match status" value="1"/>
</dbReference>
<sequence>MPLLKLKQALAQVQIGDEVVLLATDAGSCRDVPAFVALTAHQLISQQETDGQYRFAVQKGE</sequence>
<dbReference type="Pfam" id="PF01206">
    <property type="entry name" value="TusA"/>
    <property type="match status" value="1"/>
</dbReference>
<evidence type="ECO:0000259" key="1">
    <source>
        <dbReference type="Pfam" id="PF01206"/>
    </source>
</evidence>
<evidence type="ECO:0000313" key="3">
    <source>
        <dbReference type="Proteomes" id="UP000005953"/>
    </source>
</evidence>
<name>A4BHX2_9GAMM</name>
<dbReference type="InterPro" id="IPR001455">
    <property type="entry name" value="TusA-like"/>
</dbReference>
<dbReference type="Gene3D" id="3.30.110.40">
    <property type="entry name" value="TusA-like domain"/>
    <property type="match status" value="1"/>
</dbReference>
<dbReference type="AlphaFoldDB" id="A4BHX2"/>
<dbReference type="InterPro" id="IPR036868">
    <property type="entry name" value="TusA-like_sf"/>
</dbReference>
<proteinExistence type="predicted"/>
<accession>A4BHX2</accession>
<comment type="caution">
    <text evidence="2">The sequence shown here is derived from an EMBL/GenBank/DDBJ whole genome shotgun (WGS) entry which is preliminary data.</text>
</comment>
<protein>
    <recommendedName>
        <fullName evidence="1">UPF0033 domain-containing protein</fullName>
    </recommendedName>
</protein>
<reference evidence="2 3" key="1">
    <citation type="submission" date="2006-02" db="EMBL/GenBank/DDBJ databases">
        <authorList>
            <person name="Pinhassi J."/>
            <person name="Pedros-Alio C."/>
            <person name="Ferriera S."/>
            <person name="Johnson J."/>
            <person name="Kravitz S."/>
            <person name="Halpern A."/>
            <person name="Remington K."/>
            <person name="Beeson K."/>
            <person name="Tran B."/>
            <person name="Rogers Y.-H."/>
            <person name="Friedman R."/>
            <person name="Venter J.C."/>
        </authorList>
    </citation>
    <scope>NUCLEOTIDE SEQUENCE [LARGE SCALE GENOMIC DNA]</scope>
    <source>
        <strain evidence="2 3">MED297</strain>
    </source>
</reference>
<dbReference type="EMBL" id="AAOE01000023">
    <property type="protein sequence ID" value="EAR08244.1"/>
    <property type="molecule type" value="Genomic_DNA"/>
</dbReference>
<dbReference type="STRING" id="314283.MED297_13877"/>
<dbReference type="Proteomes" id="UP000005953">
    <property type="component" value="Unassembled WGS sequence"/>
</dbReference>
<feature type="domain" description="UPF0033" evidence="1">
    <location>
        <begin position="1"/>
        <end position="59"/>
    </location>
</feature>
<dbReference type="CDD" id="cd00291">
    <property type="entry name" value="SirA_YedF_YeeD"/>
    <property type="match status" value="1"/>
</dbReference>
<evidence type="ECO:0000313" key="2">
    <source>
        <dbReference type="EMBL" id="EAR08244.1"/>
    </source>
</evidence>